<gene>
    <name evidence="1" type="ordered locus">Tneu_0630</name>
</gene>
<dbReference type="eggNOG" id="arCOG07058">
    <property type="taxonomic scope" value="Archaea"/>
</dbReference>
<dbReference type="Proteomes" id="UP000001694">
    <property type="component" value="Chromosome"/>
</dbReference>
<sequence length="168" mass="18639">MWKDVRRLVVYSREWRDERTLKLYRALTVLLQRQRALILEEIARLSPARALVFTYPCGWHGDVLFIAPYVVAVGPFENTAVVDGVAALPDRVALVMLEGGWTAEDVFKEFGPFDVGIACSGAPLLGARRYVHKMVIARVEGPLGELIDSIFQPADAEADVVIKVGDSL</sequence>
<name>B1YCQ6_PYRNV</name>
<organism evidence="1 2">
    <name type="scientific">Pyrobaculum neutrophilum (strain DSM 2338 / JCM 9278 / NBRC 100436 / V24Sta)</name>
    <name type="common">Thermoproteus neutrophilus</name>
    <dbReference type="NCBI Taxonomy" id="444157"/>
    <lineage>
        <taxon>Archaea</taxon>
        <taxon>Thermoproteota</taxon>
        <taxon>Thermoprotei</taxon>
        <taxon>Thermoproteales</taxon>
        <taxon>Thermoproteaceae</taxon>
        <taxon>Pyrobaculum</taxon>
    </lineage>
</organism>
<evidence type="ECO:0000313" key="1">
    <source>
        <dbReference type="EMBL" id="ACB39569.1"/>
    </source>
</evidence>
<dbReference type="STRING" id="444157.Tneu_0630"/>
<dbReference type="HOGENOM" id="CLU_1631708_0_0_2"/>
<dbReference type="AlphaFoldDB" id="B1YCQ6"/>
<dbReference type="EMBL" id="CP001014">
    <property type="protein sequence ID" value="ACB39569.1"/>
    <property type="molecule type" value="Genomic_DNA"/>
</dbReference>
<accession>B1YCQ6</accession>
<proteinExistence type="predicted"/>
<keyword evidence="2" id="KW-1185">Reference proteome</keyword>
<evidence type="ECO:0000313" key="2">
    <source>
        <dbReference type="Proteomes" id="UP000001694"/>
    </source>
</evidence>
<dbReference type="KEGG" id="tne:Tneu_0630"/>
<reference evidence="1" key="1">
    <citation type="submission" date="2008-03" db="EMBL/GenBank/DDBJ databases">
        <title>Complete sequence of Thermoproteus neutrophilus V24Sta.</title>
        <authorList>
            <consortium name="US DOE Joint Genome Institute"/>
            <person name="Copeland A."/>
            <person name="Lucas S."/>
            <person name="Lapidus A."/>
            <person name="Glavina del Rio T."/>
            <person name="Dalin E."/>
            <person name="Tice H."/>
            <person name="Bruce D."/>
            <person name="Goodwin L."/>
            <person name="Pitluck S."/>
            <person name="Sims D."/>
            <person name="Brettin T."/>
            <person name="Detter J.C."/>
            <person name="Han C."/>
            <person name="Kuske C.R."/>
            <person name="Schmutz J."/>
            <person name="Larimer F."/>
            <person name="Land M."/>
            <person name="Hauser L."/>
            <person name="Kyrpides N."/>
            <person name="Mikhailova N."/>
            <person name="Biddle J.F."/>
            <person name="Zhang Z."/>
            <person name="Fitz-Gibbon S.T."/>
            <person name="Lowe T.M."/>
            <person name="Saltikov C."/>
            <person name="House C.H."/>
            <person name="Richardson P."/>
        </authorList>
    </citation>
    <scope>NUCLEOTIDE SEQUENCE [LARGE SCALE GENOMIC DNA]</scope>
    <source>
        <strain evidence="1">V24Sta</strain>
    </source>
</reference>
<protein>
    <submittedName>
        <fullName evidence="1">Uncharacterized protein</fullName>
    </submittedName>
</protein>